<dbReference type="PRINTS" id="PR00081">
    <property type="entry name" value="GDHRDH"/>
</dbReference>
<evidence type="ECO:0000313" key="3">
    <source>
        <dbReference type="RefSeq" id="XP_028140258.1"/>
    </source>
</evidence>
<dbReference type="KEGG" id="dvv:114334420"/>
<dbReference type="Pfam" id="PF00106">
    <property type="entry name" value="adh_short"/>
    <property type="match status" value="1"/>
</dbReference>
<dbReference type="AlphaFoldDB" id="A0A6P7G5Q8"/>
<dbReference type="Gene3D" id="3.40.50.720">
    <property type="entry name" value="NAD(P)-binding Rossmann-like Domain"/>
    <property type="match status" value="1"/>
</dbReference>
<dbReference type="GO" id="GO:0016491">
    <property type="term" value="F:oxidoreductase activity"/>
    <property type="evidence" value="ECO:0007669"/>
    <property type="project" value="UniProtKB-KW"/>
</dbReference>
<dbReference type="OrthoDB" id="191139at2759"/>
<dbReference type="InParanoid" id="A0A6P7G5Q8"/>
<evidence type="ECO:0000256" key="1">
    <source>
        <dbReference type="ARBA" id="ARBA00023002"/>
    </source>
</evidence>
<gene>
    <name evidence="3" type="primary">LOC114334420</name>
</gene>
<protein>
    <submittedName>
        <fullName evidence="3">Retinol dehydrogenase 11-like isoform X1</fullName>
    </submittedName>
</protein>
<sequence length="323" mass="35907">MIAEILLGTALTASIAALSLVSFKLYIKLTTGICQSQVCLAGKTAIVTGANTGIGYETALDFAKRGAKVILACRDEVKAKEAVDTIITETHNKNVVYRLVDLTSFNSVRRFANDINSNEDRLDILVNNAGAGRLGNKETEDGISIVMQTNYFSHFLLTYLLIDLMKKHPSRIVNVSAIGAKVGHIYFRKLTSFTTEANQYITSKLCQVLFTMELASRLQGTNITAYSLHPGVIKTEIFRNITPLIRWFILFFIDTFFKTASEGAQTQIYCAVANGLEKHNGQHFHDCKMVSRYKSATEPGLSKKLWEESERICKVQGIDTDKI</sequence>
<name>A0A6P7G5Q8_DIAVI</name>
<dbReference type="RefSeq" id="XP_028140258.1">
    <property type="nucleotide sequence ID" value="XM_028284457.1"/>
</dbReference>
<organism evidence="3">
    <name type="scientific">Diabrotica virgifera virgifera</name>
    <name type="common">western corn rootworm</name>
    <dbReference type="NCBI Taxonomy" id="50390"/>
    <lineage>
        <taxon>Eukaryota</taxon>
        <taxon>Metazoa</taxon>
        <taxon>Ecdysozoa</taxon>
        <taxon>Arthropoda</taxon>
        <taxon>Hexapoda</taxon>
        <taxon>Insecta</taxon>
        <taxon>Pterygota</taxon>
        <taxon>Neoptera</taxon>
        <taxon>Endopterygota</taxon>
        <taxon>Coleoptera</taxon>
        <taxon>Polyphaga</taxon>
        <taxon>Cucujiformia</taxon>
        <taxon>Chrysomeloidea</taxon>
        <taxon>Chrysomelidae</taxon>
        <taxon>Galerucinae</taxon>
        <taxon>Diabroticina</taxon>
        <taxon>Diabroticites</taxon>
        <taxon>Diabrotica</taxon>
    </lineage>
</organism>
<dbReference type="CDD" id="cd05327">
    <property type="entry name" value="retinol-DH_like_SDR_c_like"/>
    <property type="match status" value="1"/>
</dbReference>
<dbReference type="InterPro" id="IPR036291">
    <property type="entry name" value="NAD(P)-bd_dom_sf"/>
</dbReference>
<accession>A0A6P7G5Q8</accession>
<comment type="similarity">
    <text evidence="2">Belongs to the short-chain dehydrogenases/reductases (SDR) family.</text>
</comment>
<reference evidence="3" key="1">
    <citation type="submission" date="2025-08" db="UniProtKB">
        <authorList>
            <consortium name="RefSeq"/>
        </authorList>
    </citation>
    <scope>IDENTIFICATION</scope>
    <source>
        <tissue evidence="3">Whole insect</tissue>
    </source>
</reference>
<dbReference type="PANTHER" id="PTHR43157:SF31">
    <property type="entry name" value="PHOSPHATIDYLINOSITOL-GLYCAN BIOSYNTHESIS CLASS F PROTEIN"/>
    <property type="match status" value="1"/>
</dbReference>
<proteinExistence type="inferred from homology"/>
<dbReference type="PRINTS" id="PR00080">
    <property type="entry name" value="SDRFAMILY"/>
</dbReference>
<dbReference type="PANTHER" id="PTHR43157">
    <property type="entry name" value="PHOSPHATIDYLINOSITOL-GLYCAN BIOSYNTHESIS CLASS F PROTEIN-RELATED"/>
    <property type="match status" value="1"/>
</dbReference>
<evidence type="ECO:0000256" key="2">
    <source>
        <dbReference type="RuleBase" id="RU000363"/>
    </source>
</evidence>
<dbReference type="SUPFAM" id="SSF51735">
    <property type="entry name" value="NAD(P)-binding Rossmann-fold domains"/>
    <property type="match status" value="1"/>
</dbReference>
<dbReference type="InterPro" id="IPR002347">
    <property type="entry name" value="SDR_fam"/>
</dbReference>
<keyword evidence="1" id="KW-0560">Oxidoreductase</keyword>